<sequence length="143" mass="15304">MCLDQGLNQRLLGAGVGTQPLSAPARPQGSPTAPPDGSGERDAKGQSPGALVLGRVGCPSPSDPRSEAETLERCSLWTACAVLCRPLPDRTPSWGRGPGLCIREASQVNLMSCWVEKLCSPRCFFFQISLLAWFCVETLSRLC</sequence>
<dbReference type="AlphaFoldDB" id="A0A7J7T6A0"/>
<comment type="caution">
    <text evidence="2">The sequence shown here is derived from an EMBL/GenBank/DDBJ whole genome shotgun (WGS) entry which is preliminary data.</text>
</comment>
<evidence type="ECO:0000313" key="2">
    <source>
        <dbReference type="EMBL" id="KAF6296192.1"/>
    </source>
</evidence>
<feature type="region of interest" description="Disordered" evidence="1">
    <location>
        <begin position="13"/>
        <end position="50"/>
    </location>
</feature>
<evidence type="ECO:0000313" key="3">
    <source>
        <dbReference type="Proteomes" id="UP000527355"/>
    </source>
</evidence>
<dbReference type="Proteomes" id="UP000527355">
    <property type="component" value="Unassembled WGS sequence"/>
</dbReference>
<reference evidence="2 3" key="1">
    <citation type="journal article" date="2020" name="Nature">
        <title>Six reference-quality genomes reveal evolution of bat adaptations.</title>
        <authorList>
            <person name="Jebb D."/>
            <person name="Huang Z."/>
            <person name="Pippel M."/>
            <person name="Hughes G.M."/>
            <person name="Lavrichenko K."/>
            <person name="Devanna P."/>
            <person name="Winkler S."/>
            <person name="Jermiin L.S."/>
            <person name="Skirmuntt E.C."/>
            <person name="Katzourakis A."/>
            <person name="Burkitt-Gray L."/>
            <person name="Ray D.A."/>
            <person name="Sullivan K.A.M."/>
            <person name="Roscito J.G."/>
            <person name="Kirilenko B.M."/>
            <person name="Davalos L.M."/>
            <person name="Corthals A.P."/>
            <person name="Power M.L."/>
            <person name="Jones G."/>
            <person name="Ransome R.D."/>
            <person name="Dechmann D.K.N."/>
            <person name="Locatelli A.G."/>
            <person name="Puechmaille S.J."/>
            <person name="Fedrigo O."/>
            <person name="Jarvis E.D."/>
            <person name="Hiller M."/>
            <person name="Vernes S.C."/>
            <person name="Myers E.W."/>
            <person name="Teeling E.C."/>
        </authorList>
    </citation>
    <scope>NUCLEOTIDE SEQUENCE [LARGE SCALE GENOMIC DNA]</scope>
    <source>
        <strain evidence="2">MMyoMyo1</strain>
        <tissue evidence="2">Flight muscle</tissue>
    </source>
</reference>
<protein>
    <submittedName>
        <fullName evidence="2">Uncharacterized protein</fullName>
    </submittedName>
</protein>
<keyword evidence="3" id="KW-1185">Reference proteome</keyword>
<gene>
    <name evidence="2" type="ORF">mMyoMyo1_009253</name>
</gene>
<proteinExistence type="predicted"/>
<evidence type="ECO:0000256" key="1">
    <source>
        <dbReference type="SAM" id="MobiDB-lite"/>
    </source>
</evidence>
<accession>A0A7J7T6A0</accession>
<organism evidence="2 3">
    <name type="scientific">Myotis myotis</name>
    <name type="common">Greater mouse-eared bat</name>
    <name type="synonym">Vespertilio myotis</name>
    <dbReference type="NCBI Taxonomy" id="51298"/>
    <lineage>
        <taxon>Eukaryota</taxon>
        <taxon>Metazoa</taxon>
        <taxon>Chordata</taxon>
        <taxon>Craniata</taxon>
        <taxon>Vertebrata</taxon>
        <taxon>Euteleostomi</taxon>
        <taxon>Mammalia</taxon>
        <taxon>Eutheria</taxon>
        <taxon>Laurasiatheria</taxon>
        <taxon>Chiroptera</taxon>
        <taxon>Yangochiroptera</taxon>
        <taxon>Vespertilionidae</taxon>
        <taxon>Myotis</taxon>
    </lineage>
</organism>
<name>A0A7J7T6A0_MYOMY</name>
<dbReference type="EMBL" id="JABWUV010000017">
    <property type="protein sequence ID" value="KAF6296192.1"/>
    <property type="molecule type" value="Genomic_DNA"/>
</dbReference>